<gene>
    <name evidence="1" type="ORF">BDV96DRAFT_647803</name>
</gene>
<reference evidence="1" key="1">
    <citation type="journal article" date="2020" name="Stud. Mycol.">
        <title>101 Dothideomycetes genomes: a test case for predicting lifestyles and emergence of pathogens.</title>
        <authorList>
            <person name="Haridas S."/>
            <person name="Albert R."/>
            <person name="Binder M."/>
            <person name="Bloem J."/>
            <person name="Labutti K."/>
            <person name="Salamov A."/>
            <person name="Andreopoulos B."/>
            <person name="Baker S."/>
            <person name="Barry K."/>
            <person name="Bills G."/>
            <person name="Bluhm B."/>
            <person name="Cannon C."/>
            <person name="Castanera R."/>
            <person name="Culley D."/>
            <person name="Daum C."/>
            <person name="Ezra D."/>
            <person name="Gonzalez J."/>
            <person name="Henrissat B."/>
            <person name="Kuo A."/>
            <person name="Liang C."/>
            <person name="Lipzen A."/>
            <person name="Lutzoni F."/>
            <person name="Magnuson J."/>
            <person name="Mondo S."/>
            <person name="Nolan M."/>
            <person name="Ohm R."/>
            <person name="Pangilinan J."/>
            <person name="Park H.-J."/>
            <person name="Ramirez L."/>
            <person name="Alfaro M."/>
            <person name="Sun H."/>
            <person name="Tritt A."/>
            <person name="Yoshinaga Y."/>
            <person name="Zwiers L.-H."/>
            <person name="Turgeon B."/>
            <person name="Goodwin S."/>
            <person name="Spatafora J."/>
            <person name="Crous P."/>
            <person name="Grigoriev I."/>
        </authorList>
    </citation>
    <scope>NUCLEOTIDE SEQUENCE</scope>
    <source>
        <strain evidence="1">CBS 627.86</strain>
    </source>
</reference>
<evidence type="ECO:0000313" key="1">
    <source>
        <dbReference type="EMBL" id="KAF2113543.1"/>
    </source>
</evidence>
<sequence length="118" mass="12692">MNCQPIILTGSGDIKFDTEGQLLEPVSNPQLSSISSVSDADNSFASNATGSIQKMNEIMSGMGVGASWHNDSFASDGINYFIMQATNSSRLLDPDLPVPTFEDAVRPLQEVYSKLFAI</sequence>
<organism evidence="1 2">
    <name type="scientific">Lophiotrema nucula</name>
    <dbReference type="NCBI Taxonomy" id="690887"/>
    <lineage>
        <taxon>Eukaryota</taxon>
        <taxon>Fungi</taxon>
        <taxon>Dikarya</taxon>
        <taxon>Ascomycota</taxon>
        <taxon>Pezizomycotina</taxon>
        <taxon>Dothideomycetes</taxon>
        <taxon>Pleosporomycetidae</taxon>
        <taxon>Pleosporales</taxon>
        <taxon>Lophiotremataceae</taxon>
        <taxon>Lophiotrema</taxon>
    </lineage>
</organism>
<dbReference type="OrthoDB" id="3248909at2759"/>
<name>A0A6A5Z3G9_9PLEO</name>
<accession>A0A6A5Z3G9</accession>
<dbReference type="EMBL" id="ML977327">
    <property type="protein sequence ID" value="KAF2113543.1"/>
    <property type="molecule type" value="Genomic_DNA"/>
</dbReference>
<protein>
    <submittedName>
        <fullName evidence="1">Uncharacterized protein</fullName>
    </submittedName>
</protein>
<dbReference type="AlphaFoldDB" id="A0A6A5Z3G9"/>
<evidence type="ECO:0000313" key="2">
    <source>
        <dbReference type="Proteomes" id="UP000799770"/>
    </source>
</evidence>
<keyword evidence="2" id="KW-1185">Reference proteome</keyword>
<dbReference type="Proteomes" id="UP000799770">
    <property type="component" value="Unassembled WGS sequence"/>
</dbReference>
<proteinExistence type="predicted"/>